<dbReference type="AlphaFoldDB" id="A0AAV3U0A0"/>
<dbReference type="GO" id="GO:0007165">
    <property type="term" value="P:signal transduction"/>
    <property type="evidence" value="ECO:0007669"/>
    <property type="project" value="InterPro"/>
</dbReference>
<dbReference type="InterPro" id="IPR036061">
    <property type="entry name" value="CheW-like_dom_sf"/>
</dbReference>
<keyword evidence="3" id="KW-1185">Reference proteome</keyword>
<dbReference type="Proteomes" id="UP001409585">
    <property type="component" value="Unassembled WGS sequence"/>
</dbReference>
<organism evidence="2 3">
    <name type="scientific">Halioxenophilus aromaticivorans</name>
    <dbReference type="NCBI Taxonomy" id="1306992"/>
    <lineage>
        <taxon>Bacteria</taxon>
        <taxon>Pseudomonadati</taxon>
        <taxon>Pseudomonadota</taxon>
        <taxon>Gammaproteobacteria</taxon>
        <taxon>Alteromonadales</taxon>
        <taxon>Alteromonadaceae</taxon>
        <taxon>Halioxenophilus</taxon>
    </lineage>
</organism>
<dbReference type="RefSeq" id="WP_345419407.1">
    <property type="nucleotide sequence ID" value="NZ_AP031496.1"/>
</dbReference>
<dbReference type="GO" id="GO:0006935">
    <property type="term" value="P:chemotaxis"/>
    <property type="evidence" value="ECO:0007669"/>
    <property type="project" value="InterPro"/>
</dbReference>
<dbReference type="SUPFAM" id="SSF50341">
    <property type="entry name" value="CheW-like"/>
    <property type="match status" value="1"/>
</dbReference>
<proteinExistence type="predicted"/>
<reference evidence="3" key="1">
    <citation type="journal article" date="2019" name="Int. J. Syst. Evol. Microbiol.">
        <title>The Global Catalogue of Microorganisms (GCM) 10K type strain sequencing project: providing services to taxonomists for standard genome sequencing and annotation.</title>
        <authorList>
            <consortium name="The Broad Institute Genomics Platform"/>
            <consortium name="The Broad Institute Genome Sequencing Center for Infectious Disease"/>
            <person name="Wu L."/>
            <person name="Ma J."/>
        </authorList>
    </citation>
    <scope>NUCLEOTIDE SEQUENCE [LARGE SCALE GENOMIC DNA]</scope>
    <source>
        <strain evidence="3">JCM 19134</strain>
    </source>
</reference>
<evidence type="ECO:0000259" key="1">
    <source>
        <dbReference type="Pfam" id="PF01584"/>
    </source>
</evidence>
<dbReference type="InterPro" id="IPR002545">
    <property type="entry name" value="CheW-lke_dom"/>
</dbReference>
<evidence type="ECO:0000313" key="2">
    <source>
        <dbReference type="EMBL" id="GAA4937932.1"/>
    </source>
</evidence>
<dbReference type="EMBL" id="BAABLX010000009">
    <property type="protein sequence ID" value="GAA4937932.1"/>
    <property type="molecule type" value="Genomic_DNA"/>
</dbReference>
<gene>
    <name evidence="2" type="ORF">GCM10025791_14600</name>
</gene>
<evidence type="ECO:0000313" key="3">
    <source>
        <dbReference type="Proteomes" id="UP001409585"/>
    </source>
</evidence>
<comment type="caution">
    <text evidence="2">The sequence shown here is derived from an EMBL/GenBank/DDBJ whole genome shotgun (WGS) entry which is preliminary data.</text>
</comment>
<name>A0AAV3U0A0_9ALTE</name>
<dbReference type="Pfam" id="PF01584">
    <property type="entry name" value="CheW"/>
    <property type="match status" value="1"/>
</dbReference>
<feature type="domain" description="CheW-like" evidence="1">
    <location>
        <begin position="17"/>
        <end position="149"/>
    </location>
</feature>
<protein>
    <submittedName>
        <fullName evidence="2">Chemotaxis protein CheW</fullName>
    </submittedName>
</protein>
<sequence length="160" mass="17536">MSDLTTTDQEALDTLPCLLLPMADQNLLLPTVSVAEMIPYSLPSRGSRGPDWYQGEVHWRNTLIPLVCYEMINGGSYPGVASRSRIGILNTTGVSDDLPYIAILTQGIPRLAQVENAHVHEVEGVETKAYDLMHVAMAAEEAIIPDLAALERAFLELDMD</sequence>
<accession>A0AAV3U0A0</accession>